<protein>
    <submittedName>
        <fullName evidence="1">Uncharacterized protein</fullName>
    </submittedName>
</protein>
<accession>A0A4S3J3K5</accession>
<evidence type="ECO:0000313" key="1">
    <source>
        <dbReference type="EMBL" id="THC89172.1"/>
    </source>
</evidence>
<dbReference type="VEuPathDB" id="FungiDB:EYZ11_011389"/>
<evidence type="ECO:0000313" key="2">
    <source>
        <dbReference type="Proteomes" id="UP000308092"/>
    </source>
</evidence>
<sequence>MLWIYPEIFRNRIRRNYVRSGNPGATIWICARGVPDEVADLRRLRPAHKSLFLPTMSKYLMSFHRLLSGYIAFLSLHRPTQSDHFRICLLVYQLLRSDGIVADLKRNERYGR</sequence>
<gene>
    <name evidence="1" type="ORF">EYZ11_011389</name>
</gene>
<comment type="caution">
    <text evidence="1">The sequence shown here is derived from an EMBL/GenBank/DDBJ whole genome shotgun (WGS) entry which is preliminary data.</text>
</comment>
<keyword evidence="2" id="KW-1185">Reference proteome</keyword>
<dbReference type="Proteomes" id="UP000308092">
    <property type="component" value="Unassembled WGS sequence"/>
</dbReference>
<name>A0A4S3J3K5_9EURO</name>
<reference evidence="1 2" key="1">
    <citation type="submission" date="2019-03" db="EMBL/GenBank/DDBJ databases">
        <title>The genome sequence of a newly discovered highly antifungal drug resistant Aspergillus species, Aspergillus tanneri NIH 1004.</title>
        <authorList>
            <person name="Mounaud S."/>
            <person name="Singh I."/>
            <person name="Joardar V."/>
            <person name="Pakala S."/>
            <person name="Pakala S."/>
            <person name="Venepally P."/>
            <person name="Hoover J."/>
            <person name="Nierman W."/>
            <person name="Chung J."/>
            <person name="Losada L."/>
        </authorList>
    </citation>
    <scope>NUCLEOTIDE SEQUENCE [LARGE SCALE GENOMIC DNA]</scope>
    <source>
        <strain evidence="1 2">NIH1004</strain>
    </source>
</reference>
<organism evidence="1 2">
    <name type="scientific">Aspergillus tanneri</name>
    <dbReference type="NCBI Taxonomy" id="1220188"/>
    <lineage>
        <taxon>Eukaryota</taxon>
        <taxon>Fungi</taxon>
        <taxon>Dikarya</taxon>
        <taxon>Ascomycota</taxon>
        <taxon>Pezizomycotina</taxon>
        <taxon>Eurotiomycetes</taxon>
        <taxon>Eurotiomycetidae</taxon>
        <taxon>Eurotiales</taxon>
        <taxon>Aspergillaceae</taxon>
        <taxon>Aspergillus</taxon>
        <taxon>Aspergillus subgen. Circumdati</taxon>
    </lineage>
</organism>
<dbReference type="AlphaFoldDB" id="A0A4S3J3K5"/>
<proteinExistence type="predicted"/>
<dbReference type="EMBL" id="SOSA01000697">
    <property type="protein sequence ID" value="THC89172.1"/>
    <property type="molecule type" value="Genomic_DNA"/>
</dbReference>